<reference evidence="1" key="1">
    <citation type="journal article" date="2015" name="Nature">
        <title>Complex archaea that bridge the gap between prokaryotes and eukaryotes.</title>
        <authorList>
            <person name="Spang A."/>
            <person name="Saw J.H."/>
            <person name="Jorgensen S.L."/>
            <person name="Zaremba-Niedzwiedzka K."/>
            <person name="Martijn J."/>
            <person name="Lind A.E."/>
            <person name="van Eijk R."/>
            <person name="Schleper C."/>
            <person name="Guy L."/>
            <person name="Ettema T.J."/>
        </authorList>
    </citation>
    <scope>NUCLEOTIDE SEQUENCE</scope>
</reference>
<gene>
    <name evidence="1" type="ORF">LCGC14_2529080</name>
</gene>
<dbReference type="EMBL" id="LAZR01040995">
    <property type="protein sequence ID" value="KKL13108.1"/>
    <property type="molecule type" value="Genomic_DNA"/>
</dbReference>
<dbReference type="AlphaFoldDB" id="A0A0F9DM85"/>
<comment type="caution">
    <text evidence="1">The sequence shown here is derived from an EMBL/GenBank/DDBJ whole genome shotgun (WGS) entry which is preliminary data.</text>
</comment>
<name>A0A0F9DM85_9ZZZZ</name>
<protein>
    <submittedName>
        <fullName evidence="1">Uncharacterized protein</fullName>
    </submittedName>
</protein>
<accession>A0A0F9DM85</accession>
<sequence>MISLGKIVCQKCSGDLVKEGMYARCVKCEIYWIIVYNPDGSFKYMKKAEQAPRLVKEYIASLNDPRAFEAVNLGTLKRTRANPEPRNLKYKDCEYGEGFCFSCEMYNGMIFIKENQEKRLDCINYSPKSLVDNIQLLEPVMVGRIPVPLNDACQNGRDLKFLHGLAPYDKKQEKKNKKFKKKLEKQFRNLRKG</sequence>
<evidence type="ECO:0000313" key="1">
    <source>
        <dbReference type="EMBL" id="KKL13108.1"/>
    </source>
</evidence>
<organism evidence="1">
    <name type="scientific">marine sediment metagenome</name>
    <dbReference type="NCBI Taxonomy" id="412755"/>
    <lineage>
        <taxon>unclassified sequences</taxon>
        <taxon>metagenomes</taxon>
        <taxon>ecological metagenomes</taxon>
    </lineage>
</organism>
<proteinExistence type="predicted"/>